<dbReference type="Proteomes" id="UP001549106">
    <property type="component" value="Unassembled WGS sequence"/>
</dbReference>
<sequence length="296" mass="34806">MKKRKTLQDLTIKDNFMFGAVMSVEENCKGFLEMVLGFPIARVVVSKEKSMIYHPEYKGVRLDIYAEDAKHTHYNVEMQVRRKKELGKRSRYYHSQIVMEALESGEDYDTLPATFVIFVCDFDPFDKKRYCYTFRNICEEDPNVKLEDDSCTIFLSTKGENEDEVSQELVRFLKFVTADLKESEMDFGDGLVQKFQKTIRQIKTDREMGERYMIFEEMLREEKQEGREEGRLEATQEAVLELLKESGEIPCELQEKIRNLENLETLKALLKLAARADSLRAFEEKAEEYFNSEDKE</sequence>
<accession>A0ABV2LXD8</accession>
<dbReference type="EMBL" id="JBEPMJ010000001">
    <property type="protein sequence ID" value="MET3748860.1"/>
    <property type="molecule type" value="Genomic_DNA"/>
</dbReference>
<dbReference type="RefSeq" id="WP_257463680.1">
    <property type="nucleotide sequence ID" value="NZ_JANJZT010000001.1"/>
</dbReference>
<dbReference type="PANTHER" id="PTHR41317:SF1">
    <property type="entry name" value="PD-(D_E)XK NUCLEASE FAMILY TRANSPOSASE"/>
    <property type="match status" value="1"/>
</dbReference>
<keyword evidence="2" id="KW-1185">Reference proteome</keyword>
<proteinExistence type="predicted"/>
<organism evidence="1 2">
    <name type="scientific">Blautia caecimuris</name>
    <dbReference type="NCBI Taxonomy" id="1796615"/>
    <lineage>
        <taxon>Bacteria</taxon>
        <taxon>Bacillati</taxon>
        <taxon>Bacillota</taxon>
        <taxon>Clostridia</taxon>
        <taxon>Lachnospirales</taxon>
        <taxon>Lachnospiraceae</taxon>
        <taxon>Blautia</taxon>
    </lineage>
</organism>
<name>A0ABV2LXD8_9FIRM</name>
<dbReference type="Pfam" id="PF12784">
    <property type="entry name" value="PDDEXK_2"/>
    <property type="match status" value="1"/>
</dbReference>
<dbReference type="NCBIfam" id="TIGR01784">
    <property type="entry name" value="T_den_put_tspse"/>
    <property type="match status" value="1"/>
</dbReference>
<reference evidence="1 2" key="1">
    <citation type="submission" date="2024-06" db="EMBL/GenBank/DDBJ databases">
        <title>Genomic Encyclopedia of Type Strains, Phase IV (KMG-IV): sequencing the most valuable type-strain genomes for metagenomic binning, comparative biology and taxonomic classification.</title>
        <authorList>
            <person name="Goeker M."/>
        </authorList>
    </citation>
    <scope>NUCLEOTIDE SEQUENCE [LARGE SCALE GENOMIC DNA]</scope>
    <source>
        <strain evidence="1 2">DSM 29492</strain>
    </source>
</reference>
<comment type="caution">
    <text evidence="1">The sequence shown here is derived from an EMBL/GenBank/DDBJ whole genome shotgun (WGS) entry which is preliminary data.</text>
</comment>
<evidence type="ECO:0000313" key="2">
    <source>
        <dbReference type="Proteomes" id="UP001549106"/>
    </source>
</evidence>
<protein>
    <submittedName>
        <fullName evidence="1">Transposase/invertase (TIGR01784 family)</fullName>
    </submittedName>
</protein>
<dbReference type="PANTHER" id="PTHR41317">
    <property type="entry name" value="PD-(D_E)XK NUCLEASE FAMILY TRANSPOSASE"/>
    <property type="match status" value="1"/>
</dbReference>
<evidence type="ECO:0000313" key="1">
    <source>
        <dbReference type="EMBL" id="MET3748860.1"/>
    </source>
</evidence>
<dbReference type="InterPro" id="IPR010106">
    <property type="entry name" value="RpnA"/>
</dbReference>
<gene>
    <name evidence="1" type="ORF">ABID24_000076</name>
</gene>